<evidence type="ECO:0000256" key="2">
    <source>
        <dbReference type="SAM" id="Phobius"/>
    </source>
</evidence>
<keyword evidence="2" id="KW-0812">Transmembrane</keyword>
<feature type="transmembrane region" description="Helical" evidence="2">
    <location>
        <begin position="7"/>
        <end position="26"/>
    </location>
</feature>
<feature type="coiled-coil region" evidence="1">
    <location>
        <begin position="366"/>
        <end position="393"/>
    </location>
</feature>
<keyword evidence="4" id="KW-1185">Reference proteome</keyword>
<protein>
    <recommendedName>
        <fullName evidence="5">DUF4129 domain-containing protein</fullName>
    </recommendedName>
</protein>
<accession>A0ABX2ZIZ1</accession>
<feature type="transmembrane region" description="Helical" evidence="2">
    <location>
        <begin position="255"/>
        <end position="273"/>
    </location>
</feature>
<gene>
    <name evidence="3" type="ORF">BED47_14750</name>
</gene>
<dbReference type="Proteomes" id="UP000094580">
    <property type="component" value="Unassembled WGS sequence"/>
</dbReference>
<feature type="transmembrane region" description="Helical" evidence="2">
    <location>
        <begin position="198"/>
        <end position="217"/>
    </location>
</feature>
<keyword evidence="1" id="KW-0175">Coiled coil</keyword>
<reference evidence="3 4" key="1">
    <citation type="submission" date="2016-07" db="EMBL/GenBank/DDBJ databases">
        <authorList>
            <person name="Townsley L."/>
            <person name="Shank E.A."/>
        </authorList>
    </citation>
    <scope>NUCLEOTIDE SEQUENCE [LARGE SCALE GENOMIC DNA]</scope>
    <source>
        <strain evidence="3 4">CH01</strain>
    </source>
</reference>
<feature type="transmembrane region" description="Helical" evidence="2">
    <location>
        <begin position="167"/>
        <end position="191"/>
    </location>
</feature>
<name>A0ABX2ZIZ1_9BACI</name>
<evidence type="ECO:0000256" key="1">
    <source>
        <dbReference type="SAM" id="Coils"/>
    </source>
</evidence>
<feature type="transmembrane region" description="Helical" evidence="2">
    <location>
        <begin position="137"/>
        <end position="155"/>
    </location>
</feature>
<comment type="caution">
    <text evidence="3">The sequence shown here is derived from an EMBL/GenBank/DDBJ whole genome shotgun (WGS) entry which is preliminary data.</text>
</comment>
<sequence length="395" mass="46384">MILRLLSTYFFSLEYLLLYLIVLFIYEAKNQLPPTLAIICIFMIGNLFLHYSLRKAQVSRVIPYLAAIISGGISYTLGLNSVTSILCASFIYFRLEAFLKDTSLWIEERNKLQITFYLTSLIVLFFGWTSHYSHMSLILWIIIIFTILFSLGRYFQQAVTTQTINNYRGIIGSISIAALLTGTIMLILPILKWAIFKLLDGLFSAVGFLGTPFFNYVDHITIKEKKIKLGQNSSAEDKIPQNIRNHHYILESTPTWVWLLLLMIVLIVIWLVIRKLTYIRNEKHTVKQEISIEYNAIPEHKRKKRRFFKHSAPTEQIRKLIFQLQKYASKYKMGRNQNETLKEWLERIQIPNEDELINAYNSVRYGKGEIKDIEKYEEQVKRIKEKIKSKIKEED</sequence>
<feature type="transmembrane region" description="Helical" evidence="2">
    <location>
        <begin position="61"/>
        <end position="92"/>
    </location>
</feature>
<evidence type="ECO:0000313" key="3">
    <source>
        <dbReference type="EMBL" id="ODG89672.1"/>
    </source>
</evidence>
<dbReference type="RefSeq" id="WP_069035455.1">
    <property type="nucleotide sequence ID" value="NZ_MDKC01000037.1"/>
</dbReference>
<evidence type="ECO:0008006" key="5">
    <source>
        <dbReference type="Google" id="ProtNLM"/>
    </source>
</evidence>
<keyword evidence="2" id="KW-1133">Transmembrane helix</keyword>
<dbReference type="EMBL" id="MDKC01000037">
    <property type="protein sequence ID" value="ODG89672.1"/>
    <property type="molecule type" value="Genomic_DNA"/>
</dbReference>
<evidence type="ECO:0000313" key="4">
    <source>
        <dbReference type="Proteomes" id="UP000094580"/>
    </source>
</evidence>
<keyword evidence="2" id="KW-0472">Membrane</keyword>
<feature type="transmembrane region" description="Helical" evidence="2">
    <location>
        <begin position="112"/>
        <end position="130"/>
    </location>
</feature>
<organism evidence="3 4">
    <name type="scientific">Gottfriedia luciferensis</name>
    <dbReference type="NCBI Taxonomy" id="178774"/>
    <lineage>
        <taxon>Bacteria</taxon>
        <taxon>Bacillati</taxon>
        <taxon>Bacillota</taxon>
        <taxon>Bacilli</taxon>
        <taxon>Bacillales</taxon>
        <taxon>Bacillaceae</taxon>
        <taxon>Gottfriedia</taxon>
    </lineage>
</organism>
<proteinExistence type="predicted"/>
<feature type="transmembrane region" description="Helical" evidence="2">
    <location>
        <begin position="32"/>
        <end position="49"/>
    </location>
</feature>